<sequence>MTQNLFVVPLGALVILGGAVLSGCGIQDASPPIPAQDHRASKAAVTGASPLEKAKTIVMVSRATGWASSSNQIFRTTTSGKKWVIVLKSPTILTMDAVNAKTAWVGTKEGARDVILSYTDDGGVHWATHQLNAPWPVVQAQVNVTTNSADGSFGSVLLSGPVGMQTGPQALWTISQGHVSSAPVYTTAHGAFAAVAWISSTRAWAISDGASSPALMDSTNGGASWSPVALPLPNWVPPKAMNNPRPQLHASLEAFQSPTFVDGVGYLSTTVNVPYIGAQNIVKYHHYAVLYKTTRGASWTPIWTCANASVVSLDWITSQNGWDIVAKGHQVQLDHTATGGHTWQDVSAVPSTIHPLSVKFFGQTGWIVSQSTQANTLSLWQSHNNGKQWQVVHG</sequence>
<organism evidence="1 2">
    <name type="scientific">Sulfobacillus thermotolerans</name>
    <dbReference type="NCBI Taxonomy" id="338644"/>
    <lineage>
        <taxon>Bacteria</taxon>
        <taxon>Bacillati</taxon>
        <taxon>Bacillota</taxon>
        <taxon>Clostridia</taxon>
        <taxon>Eubacteriales</taxon>
        <taxon>Clostridiales Family XVII. Incertae Sedis</taxon>
        <taxon>Sulfobacillus</taxon>
    </lineage>
</organism>
<name>A0ABM6RQF2_9FIRM</name>
<dbReference type="Proteomes" id="UP000325292">
    <property type="component" value="Chromosome"/>
</dbReference>
<keyword evidence="2" id="KW-1185">Reference proteome</keyword>
<dbReference type="EMBL" id="CP019454">
    <property type="protein sequence ID" value="AUW93642.1"/>
    <property type="molecule type" value="Genomic_DNA"/>
</dbReference>
<evidence type="ECO:0000313" key="1">
    <source>
        <dbReference type="EMBL" id="AUW93642.1"/>
    </source>
</evidence>
<evidence type="ECO:0008006" key="3">
    <source>
        <dbReference type="Google" id="ProtNLM"/>
    </source>
</evidence>
<proteinExistence type="predicted"/>
<reference evidence="1 2" key="1">
    <citation type="journal article" date="2019" name="Sci. Rep.">
        <title>Sulfobacillus thermotolerans: new insights into resistance and metabolic capacities of acidophilic chemolithotrophs.</title>
        <authorList>
            <person name="Panyushkina A.E."/>
            <person name="Babenko V.V."/>
            <person name="Nikitina A.S."/>
            <person name="Selezneva O.V."/>
            <person name="Tsaplina I.A."/>
            <person name="Letarova M.A."/>
            <person name="Kostryukova E.S."/>
            <person name="Letarov A.V."/>
        </authorList>
    </citation>
    <scope>NUCLEOTIDE SEQUENCE [LARGE SCALE GENOMIC DNA]</scope>
    <source>
        <strain evidence="1 2">Kr1</strain>
    </source>
</reference>
<evidence type="ECO:0000313" key="2">
    <source>
        <dbReference type="Proteomes" id="UP000325292"/>
    </source>
</evidence>
<dbReference type="SUPFAM" id="SSF110296">
    <property type="entry name" value="Oligoxyloglucan reducing end-specific cellobiohydrolase"/>
    <property type="match status" value="1"/>
</dbReference>
<gene>
    <name evidence="1" type="ORF">BXT84_06550</name>
</gene>
<protein>
    <recommendedName>
        <fullName evidence="3">Photosynthesis system II assembly factor Ycf48/Hcf136-like domain-containing protein</fullName>
    </recommendedName>
</protein>
<accession>A0ABM6RQF2</accession>